<keyword evidence="4 10" id="KW-0812">Transmembrane</keyword>
<evidence type="ECO:0000256" key="2">
    <source>
        <dbReference type="ARBA" id="ARBA00022475"/>
    </source>
</evidence>
<dbReference type="GO" id="GO:0004190">
    <property type="term" value="F:aspartic-type endopeptidase activity"/>
    <property type="evidence" value="ECO:0007669"/>
    <property type="project" value="UniProtKB-KW"/>
</dbReference>
<dbReference type="Pfam" id="PF01252">
    <property type="entry name" value="Peptidase_A8"/>
    <property type="match status" value="1"/>
</dbReference>
<comment type="similarity">
    <text evidence="1 9">Belongs to the peptidase A8 family.</text>
</comment>
<keyword evidence="6" id="KW-0378">Hydrolase</keyword>
<dbReference type="STRING" id="1197717.BED41_08320"/>
<evidence type="ECO:0000256" key="10">
    <source>
        <dbReference type="SAM" id="Phobius"/>
    </source>
</evidence>
<keyword evidence="12" id="KW-1185">Reference proteome</keyword>
<evidence type="ECO:0000256" key="7">
    <source>
        <dbReference type="ARBA" id="ARBA00022989"/>
    </source>
</evidence>
<dbReference type="PANTHER" id="PTHR33695">
    <property type="entry name" value="LIPOPROTEIN SIGNAL PEPTIDASE"/>
    <property type="match status" value="1"/>
</dbReference>
<keyword evidence="2" id="KW-1003">Cell membrane</keyword>
<evidence type="ECO:0000256" key="1">
    <source>
        <dbReference type="ARBA" id="ARBA00006139"/>
    </source>
</evidence>
<evidence type="ECO:0000256" key="3">
    <source>
        <dbReference type="ARBA" id="ARBA00022670"/>
    </source>
</evidence>
<feature type="transmembrane region" description="Helical" evidence="10">
    <location>
        <begin position="56"/>
        <end position="75"/>
    </location>
</feature>
<evidence type="ECO:0000256" key="6">
    <source>
        <dbReference type="ARBA" id="ARBA00022801"/>
    </source>
</evidence>
<dbReference type="GO" id="GO:0016020">
    <property type="term" value="C:membrane"/>
    <property type="evidence" value="ECO:0007669"/>
    <property type="project" value="InterPro"/>
</dbReference>
<organism evidence="11 12">
    <name type="scientific">Cloacibacillus porcorum</name>
    <dbReference type="NCBI Taxonomy" id="1197717"/>
    <lineage>
        <taxon>Bacteria</taxon>
        <taxon>Thermotogati</taxon>
        <taxon>Synergistota</taxon>
        <taxon>Synergistia</taxon>
        <taxon>Synergistales</taxon>
        <taxon>Synergistaceae</taxon>
        <taxon>Cloacibacillus</taxon>
    </lineage>
</organism>
<evidence type="ECO:0000313" key="12">
    <source>
        <dbReference type="Proteomes" id="UP000093044"/>
    </source>
</evidence>
<feature type="transmembrane region" description="Helical" evidence="10">
    <location>
        <begin position="82"/>
        <end position="99"/>
    </location>
</feature>
<feature type="transmembrane region" description="Helical" evidence="10">
    <location>
        <begin position="119"/>
        <end position="145"/>
    </location>
</feature>
<evidence type="ECO:0000256" key="5">
    <source>
        <dbReference type="ARBA" id="ARBA00022750"/>
    </source>
</evidence>
<reference evidence="11" key="1">
    <citation type="submission" date="2016-08" db="EMBL/GenBank/DDBJ databases">
        <title>Complete genome of Cloacibacillus porcorum.</title>
        <authorList>
            <person name="Looft T."/>
            <person name="Bayles D.O."/>
            <person name="Alt D.P."/>
        </authorList>
    </citation>
    <scope>NUCLEOTIDE SEQUENCE [LARGE SCALE GENOMIC DNA]</scope>
    <source>
        <strain evidence="11">CL-84</strain>
    </source>
</reference>
<dbReference type="AlphaFoldDB" id="A0A1B2I541"/>
<dbReference type="GeneID" id="83057855"/>
<dbReference type="Proteomes" id="UP000093044">
    <property type="component" value="Chromosome"/>
</dbReference>
<proteinExistence type="inferred from homology"/>
<keyword evidence="3" id="KW-0645">Protease</keyword>
<dbReference type="PRINTS" id="PR00781">
    <property type="entry name" value="LIPOSIGPTASE"/>
</dbReference>
<keyword evidence="5" id="KW-0064">Aspartyl protease</keyword>
<evidence type="ECO:0000256" key="4">
    <source>
        <dbReference type="ARBA" id="ARBA00022692"/>
    </source>
</evidence>
<evidence type="ECO:0000256" key="8">
    <source>
        <dbReference type="ARBA" id="ARBA00023136"/>
    </source>
</evidence>
<sequence length="152" mass="16412">MREYISSKAALICTAAFFISLFADRLTKYAALRLGWNTSLNAGLSFGLFSETGSSVVTAASAVILLILLILCVHCARWRGPLFRLGGGFMLGGAAGNLMDRLSCGQVIDWLPLPMSEIFFRGGLWINAADIFLSAGAAMIIFALWKERKSGL</sequence>
<dbReference type="GO" id="GO:0006508">
    <property type="term" value="P:proteolysis"/>
    <property type="evidence" value="ECO:0007669"/>
    <property type="project" value="UniProtKB-KW"/>
</dbReference>
<accession>A0A1B2I541</accession>
<keyword evidence="8 10" id="KW-0472">Membrane</keyword>
<evidence type="ECO:0000256" key="9">
    <source>
        <dbReference type="RuleBase" id="RU004181"/>
    </source>
</evidence>
<dbReference type="RefSeq" id="WP_066744791.1">
    <property type="nucleotide sequence ID" value="NZ_CP016757.1"/>
</dbReference>
<name>A0A1B2I541_9BACT</name>
<keyword evidence="7 10" id="KW-1133">Transmembrane helix</keyword>
<dbReference type="KEGG" id="cpor:BED41_08320"/>
<gene>
    <name evidence="11" type="ORF">BED41_08320</name>
</gene>
<evidence type="ECO:0000313" key="11">
    <source>
        <dbReference type="EMBL" id="ANZ45080.1"/>
    </source>
</evidence>
<dbReference type="PANTHER" id="PTHR33695:SF1">
    <property type="entry name" value="LIPOPROTEIN SIGNAL PEPTIDASE"/>
    <property type="match status" value="1"/>
</dbReference>
<dbReference type="InterPro" id="IPR001872">
    <property type="entry name" value="Peptidase_A8"/>
</dbReference>
<dbReference type="EMBL" id="CP016757">
    <property type="protein sequence ID" value="ANZ45080.1"/>
    <property type="molecule type" value="Genomic_DNA"/>
</dbReference>
<protein>
    <submittedName>
        <fullName evidence="11">Uncharacterized protein</fullName>
    </submittedName>
</protein>